<name>A0A557SRP3_9ARCH</name>
<gene>
    <name evidence="1" type="ORF">NARC_170014</name>
</gene>
<keyword evidence="2" id="KW-1185">Reference proteome</keyword>
<dbReference type="EMBL" id="VOAH01000017">
    <property type="protein sequence ID" value="TVP39274.1"/>
    <property type="molecule type" value="Genomic_DNA"/>
</dbReference>
<proteinExistence type="predicted"/>
<reference evidence="1 2" key="1">
    <citation type="journal article" date="2019" name="Front. Microbiol.">
        <title>Ammonia Oxidation by the Arctic Terrestrial Thaumarchaeote Candidatus Nitrosocosmicus arcticus Is Stimulated by Increasing Temperatures.</title>
        <authorList>
            <person name="Alves R.J.E."/>
            <person name="Kerou M."/>
            <person name="Zappe A."/>
            <person name="Bittner R."/>
            <person name="Abby S.S."/>
            <person name="Schmidt H.A."/>
            <person name="Pfeifer K."/>
            <person name="Schleper C."/>
        </authorList>
    </citation>
    <scope>NUCLEOTIDE SEQUENCE [LARGE SCALE GENOMIC DNA]</scope>
    <source>
        <strain evidence="1 2">Kfb</strain>
    </source>
</reference>
<comment type="caution">
    <text evidence="1">The sequence shown here is derived from an EMBL/GenBank/DDBJ whole genome shotgun (WGS) entry which is preliminary data.</text>
</comment>
<protein>
    <recommendedName>
        <fullName evidence="3">SRPBCC family protein</fullName>
    </recommendedName>
</protein>
<evidence type="ECO:0008006" key="3">
    <source>
        <dbReference type="Google" id="ProtNLM"/>
    </source>
</evidence>
<accession>A0A557SRP3</accession>
<dbReference type="AlphaFoldDB" id="A0A557SRP3"/>
<evidence type="ECO:0000313" key="2">
    <source>
        <dbReference type="Proteomes" id="UP000315289"/>
    </source>
</evidence>
<evidence type="ECO:0000313" key="1">
    <source>
        <dbReference type="EMBL" id="TVP39274.1"/>
    </source>
</evidence>
<sequence length="148" mass="16884">MVFIEDREGVFDASIDKVWKLVQAHINEGSKIHPIAKNVVTEMLNDNTFINSWNEEINGQTVKIKAKGTMFYPLGVAFEMIEGPFAGSTYLIYYISRPDNKTGVVLVGEFRSDSIDPTVGDEERLRSMVLSTFEKVFYEDCEYLKNIQ</sequence>
<dbReference type="RefSeq" id="WP_144734199.1">
    <property type="nucleotide sequence ID" value="NZ_ML675592.1"/>
</dbReference>
<organism evidence="1 2">
    <name type="scientific">Candidatus Nitrosocosmicus arcticus</name>
    <dbReference type="NCBI Taxonomy" id="2035267"/>
    <lineage>
        <taxon>Archaea</taxon>
        <taxon>Nitrososphaerota</taxon>
        <taxon>Nitrososphaeria</taxon>
        <taxon>Nitrososphaerales</taxon>
        <taxon>Nitrososphaeraceae</taxon>
        <taxon>Candidatus Nitrosocosmicus</taxon>
    </lineage>
</organism>
<dbReference type="Proteomes" id="UP000315289">
    <property type="component" value="Unassembled WGS sequence"/>
</dbReference>